<dbReference type="Proteomes" id="UP000253099">
    <property type="component" value="Unassembled WGS sequence"/>
</dbReference>
<evidence type="ECO:0008006" key="3">
    <source>
        <dbReference type="Google" id="ProtNLM"/>
    </source>
</evidence>
<comment type="caution">
    <text evidence="1">The sequence shown here is derived from an EMBL/GenBank/DDBJ whole genome shotgun (WGS) entry which is preliminary data.</text>
</comment>
<accession>A0A366MG90</accession>
<proteinExistence type="predicted"/>
<dbReference type="AlphaFoldDB" id="A0A366MG90"/>
<evidence type="ECO:0000313" key="2">
    <source>
        <dbReference type="Proteomes" id="UP000253099"/>
    </source>
</evidence>
<sequence>MALTVSTNSTINVFNGIVGKDMNITGVATDEKGNLLTNIILNVTVNGVSYTVTTNSIGGWFLTYTPTKIGIFEVEVSYIGNGTYYGLLI</sequence>
<evidence type="ECO:0000313" key="1">
    <source>
        <dbReference type="EMBL" id="RBQ24482.1"/>
    </source>
</evidence>
<keyword evidence="2" id="KW-1185">Reference proteome</keyword>
<organism evidence="1 2">
    <name type="scientific">Candidatus Methanobinarius endosymbioticus</name>
    <dbReference type="NCBI Taxonomy" id="2006182"/>
    <lineage>
        <taxon>Archaea</taxon>
        <taxon>Methanobacteriati</taxon>
        <taxon>Methanobacteriota</taxon>
        <taxon>Methanomada group</taxon>
        <taxon>Methanobacteria</taxon>
        <taxon>Methanobacteriales</taxon>
        <taxon>Methanobacteriaceae</taxon>
        <taxon>Candidatus Methanobinarius</taxon>
    </lineage>
</organism>
<protein>
    <recommendedName>
        <fullName evidence="3">Bacterial Ig-like domain-containing protein</fullName>
    </recommendedName>
</protein>
<reference evidence="1 2" key="1">
    <citation type="submission" date="2018-06" db="EMBL/GenBank/DDBJ databases">
        <title>Genomic insight into two independent archaeal endosymbiosis events.</title>
        <authorList>
            <person name="Lind A.E."/>
            <person name="Lewis W.H."/>
            <person name="Spang A."/>
            <person name="Guy L."/>
            <person name="Embley M.T."/>
            <person name="Ettema T.J.G."/>
        </authorList>
    </citation>
    <scope>NUCLEOTIDE SEQUENCE [LARGE SCALE GENOMIC DNA]</scope>
    <source>
        <strain evidence="1">NOE</strain>
    </source>
</reference>
<name>A0A366MG90_9EURY</name>
<dbReference type="EMBL" id="NIZT01000003">
    <property type="protein sequence ID" value="RBQ24482.1"/>
    <property type="molecule type" value="Genomic_DNA"/>
</dbReference>
<gene>
    <name evidence="1" type="ORF">ALNOE001_01290</name>
</gene>